<dbReference type="AlphaFoldDB" id="A0A1X2H6S4"/>
<dbReference type="Proteomes" id="UP000242180">
    <property type="component" value="Unassembled WGS sequence"/>
</dbReference>
<evidence type="ECO:0000313" key="2">
    <source>
        <dbReference type="Proteomes" id="UP000242180"/>
    </source>
</evidence>
<comment type="caution">
    <text evidence="1">The sequence shown here is derived from an EMBL/GenBank/DDBJ whole genome shotgun (WGS) entry which is preliminary data.</text>
</comment>
<protein>
    <submittedName>
        <fullName evidence="1">Uncharacterized protein</fullName>
    </submittedName>
</protein>
<dbReference type="EMBL" id="MCGN01000008">
    <property type="protein sequence ID" value="ORY94097.1"/>
    <property type="molecule type" value="Genomic_DNA"/>
</dbReference>
<gene>
    <name evidence="1" type="ORF">BCR43DRAFT_507313</name>
</gene>
<proteinExistence type="predicted"/>
<dbReference type="OrthoDB" id="2289822at2759"/>
<dbReference type="InParanoid" id="A0A1X2H6S4"/>
<reference evidence="1 2" key="1">
    <citation type="submission" date="2016-07" db="EMBL/GenBank/DDBJ databases">
        <title>Pervasive Adenine N6-methylation of Active Genes in Fungi.</title>
        <authorList>
            <consortium name="DOE Joint Genome Institute"/>
            <person name="Mondo S.J."/>
            <person name="Dannebaum R.O."/>
            <person name="Kuo R.C."/>
            <person name="Labutti K."/>
            <person name="Haridas S."/>
            <person name="Kuo A."/>
            <person name="Salamov A."/>
            <person name="Ahrendt S.R."/>
            <person name="Lipzen A."/>
            <person name="Sullivan W."/>
            <person name="Andreopoulos W.B."/>
            <person name="Clum A."/>
            <person name="Lindquist E."/>
            <person name="Daum C."/>
            <person name="Ramamoorthy G.K."/>
            <person name="Gryganskyi A."/>
            <person name="Culley D."/>
            <person name="Magnuson J.K."/>
            <person name="James T.Y."/>
            <person name="O'Malley M.A."/>
            <person name="Stajich J.E."/>
            <person name="Spatafora J.W."/>
            <person name="Visel A."/>
            <person name="Grigoriev I.V."/>
        </authorList>
    </citation>
    <scope>NUCLEOTIDE SEQUENCE [LARGE SCALE GENOMIC DNA]</scope>
    <source>
        <strain evidence="1 2">NRRL 2496</strain>
    </source>
</reference>
<organism evidence="1 2">
    <name type="scientific">Syncephalastrum racemosum</name>
    <name type="common">Filamentous fungus</name>
    <dbReference type="NCBI Taxonomy" id="13706"/>
    <lineage>
        <taxon>Eukaryota</taxon>
        <taxon>Fungi</taxon>
        <taxon>Fungi incertae sedis</taxon>
        <taxon>Mucoromycota</taxon>
        <taxon>Mucoromycotina</taxon>
        <taxon>Mucoromycetes</taxon>
        <taxon>Mucorales</taxon>
        <taxon>Syncephalastraceae</taxon>
        <taxon>Syncephalastrum</taxon>
    </lineage>
</organism>
<name>A0A1X2H6S4_SYNRA</name>
<accession>A0A1X2H6S4</accession>
<keyword evidence="2" id="KW-1185">Reference proteome</keyword>
<evidence type="ECO:0000313" key="1">
    <source>
        <dbReference type="EMBL" id="ORY94097.1"/>
    </source>
</evidence>
<dbReference type="STRING" id="13706.A0A1X2H6S4"/>
<sequence length="451" mass="51370">MPRCSRCGKDVLNNLQRHRNFCVSLSFELSSDEDMMTDDEDFSVSRAYHLSTIAESSHGASCKPGSTDQYIPITSRGDNDHGFEDYDFGEYDHHESQVLGQDIDHNSLSSDESGNDGEDYYDNEQQADVLEYYIGQNRYEDLVERPLRDYHQRENGIRVLDLRDQPTLTTSDYWNLRLSSIIISNNISRKGPEPLDSVHIAARRMTETFGAHSKTYYLCRNGSIPLLNSPRITRRISTAWMNFIYGDRTSHDSSLRCSKETSKNAYSPFALGKKQQVSIGNAIKTSHLLMPLGLDGNLGDVFTRSKSARGVDMIDFLLFAVPTLIYEQLEANDCPFLDQLANLVNLCSLSESWNISLIADPPEREGEDAQPSDLVRITRYAENWHRFMLTEVSHNLYTISWHLLRHLPATIAILGPPRSYSCRSMEASIGMTWIKQLENYFIWDNGPYAAL</sequence>